<evidence type="ECO:0000313" key="1">
    <source>
        <dbReference type="Proteomes" id="UP000887565"/>
    </source>
</evidence>
<keyword evidence="1" id="KW-1185">Reference proteome</keyword>
<name>A0A915KJ13_ROMCU</name>
<protein>
    <submittedName>
        <fullName evidence="2">Amelogenin</fullName>
    </submittedName>
</protein>
<sequence length="166" mass="18518">MLCGLYLPWMSCSWCLPWTAPTVDPLIYLATLATLPGLPTITTIAPTRCIPPVRFLQQIISDSQWNALAAILKGYNFPPLLPGMLFLEHHWRDYPQALGDQIWQLLLLPTTNTLAAPQQLQITQMAPIVRQTVPQPIATQLPPIVPMDVQQPQRPSTSTPNLHCHG</sequence>
<dbReference type="WBParaSite" id="nRc.2.0.1.t38820-RA">
    <property type="protein sequence ID" value="nRc.2.0.1.t38820-RA"/>
    <property type="gene ID" value="nRc.2.0.1.g38820"/>
</dbReference>
<evidence type="ECO:0000313" key="2">
    <source>
        <dbReference type="WBParaSite" id="nRc.2.0.1.t38820-RA"/>
    </source>
</evidence>
<proteinExistence type="predicted"/>
<organism evidence="1 2">
    <name type="scientific">Romanomermis culicivorax</name>
    <name type="common">Nematode worm</name>
    <dbReference type="NCBI Taxonomy" id="13658"/>
    <lineage>
        <taxon>Eukaryota</taxon>
        <taxon>Metazoa</taxon>
        <taxon>Ecdysozoa</taxon>
        <taxon>Nematoda</taxon>
        <taxon>Enoplea</taxon>
        <taxon>Dorylaimia</taxon>
        <taxon>Mermithida</taxon>
        <taxon>Mermithoidea</taxon>
        <taxon>Mermithidae</taxon>
        <taxon>Romanomermis</taxon>
    </lineage>
</organism>
<dbReference type="AlphaFoldDB" id="A0A915KJ13"/>
<dbReference type="Proteomes" id="UP000887565">
    <property type="component" value="Unplaced"/>
</dbReference>
<reference evidence="2" key="1">
    <citation type="submission" date="2022-11" db="UniProtKB">
        <authorList>
            <consortium name="WormBaseParasite"/>
        </authorList>
    </citation>
    <scope>IDENTIFICATION</scope>
</reference>
<accession>A0A915KJ13</accession>